<proteinExistence type="predicted"/>
<organism evidence="1">
    <name type="scientific">Candidatus Methanophaga sp. ANME-1 ERB7</name>
    <dbReference type="NCBI Taxonomy" id="2759913"/>
    <lineage>
        <taxon>Archaea</taxon>
        <taxon>Methanobacteriati</taxon>
        <taxon>Methanobacteriota</taxon>
        <taxon>Stenosarchaea group</taxon>
        <taxon>Methanomicrobia</taxon>
        <taxon>Candidatus Methanophagales</taxon>
        <taxon>Candidatus Methanophagaceae</taxon>
        <taxon>Candidatus Methanophaga</taxon>
    </lineage>
</organism>
<sequence>MMVSDMEVIKLKVPDIVTAIGVLGTSLKRELFLLDKSIVDTKKKQKVFEEKYKVRSEDFFDRFDKGLAGDDQDTMLWAAEYEALKLLEGERAIIQRMLSQCKQHILWIL</sequence>
<dbReference type="EMBL" id="MT631584">
    <property type="protein sequence ID" value="QNO54513.1"/>
    <property type="molecule type" value="Genomic_DNA"/>
</dbReference>
<reference evidence="1" key="1">
    <citation type="submission" date="2020-06" db="EMBL/GenBank/DDBJ databases">
        <title>Unique genomic features of the anaerobic methanotrophic archaea.</title>
        <authorList>
            <person name="Chadwick G.L."/>
            <person name="Skennerton C.T."/>
            <person name="Laso-Perez R."/>
            <person name="Leu A.O."/>
            <person name="Speth D.R."/>
            <person name="Yu H."/>
            <person name="Morgan-Lang C."/>
            <person name="Hatzenpichler R."/>
            <person name="Goudeau D."/>
            <person name="Malmstrom R."/>
            <person name="Brazelton W.J."/>
            <person name="Woyke T."/>
            <person name="Hallam S.J."/>
            <person name="Tyson G.W."/>
            <person name="Wegener G."/>
            <person name="Boetius A."/>
            <person name="Orphan V."/>
        </authorList>
    </citation>
    <scope>NUCLEOTIDE SEQUENCE</scope>
</reference>
<dbReference type="AlphaFoldDB" id="A0A7G9Z2M9"/>
<evidence type="ECO:0000313" key="1">
    <source>
        <dbReference type="EMBL" id="QNO54513.1"/>
    </source>
</evidence>
<name>A0A7G9Z2M9_9EURY</name>
<accession>A0A7G9Z2M9</accession>
<gene>
    <name evidence="1" type="ORF">LPKEAICH_00003</name>
</gene>
<protein>
    <submittedName>
        <fullName evidence="1">Uncharacterized protein</fullName>
    </submittedName>
</protein>